<evidence type="ECO:0000256" key="1">
    <source>
        <dbReference type="ARBA" id="ARBA00006515"/>
    </source>
</evidence>
<dbReference type="NCBIfam" id="NF007388">
    <property type="entry name" value="PRK09912.1"/>
    <property type="match status" value="1"/>
</dbReference>
<dbReference type="InterPro" id="IPR005399">
    <property type="entry name" value="K_chnl_volt-dep_bsu_KCNAB-rel"/>
</dbReference>
<dbReference type="Gene3D" id="3.20.20.100">
    <property type="entry name" value="NADP-dependent oxidoreductase domain"/>
    <property type="match status" value="1"/>
</dbReference>
<dbReference type="Pfam" id="PF00248">
    <property type="entry name" value="Aldo_ket_red"/>
    <property type="match status" value="1"/>
</dbReference>
<keyword evidence="6" id="KW-1185">Reference proteome</keyword>
<dbReference type="InterPro" id="IPR036812">
    <property type="entry name" value="NAD(P)_OxRdtase_dom_sf"/>
</dbReference>
<evidence type="ECO:0000256" key="3">
    <source>
        <dbReference type="ARBA" id="ARBA00023002"/>
    </source>
</evidence>
<dbReference type="EC" id="1.1.1.-" evidence="5"/>
<protein>
    <submittedName>
        <fullName evidence="5">L-glyceraldehyde 3-phosphate reductase</fullName>
        <ecNumber evidence="5">1.1.1.-</ecNumber>
    </submittedName>
</protein>
<name>A0ABW1A7J8_9ACTN</name>
<dbReference type="RefSeq" id="WP_378285680.1">
    <property type="nucleotide sequence ID" value="NZ_JBHSON010000047.1"/>
</dbReference>
<keyword evidence="3 5" id="KW-0560">Oxidoreductase</keyword>
<dbReference type="InterPro" id="IPR023210">
    <property type="entry name" value="NADP_OxRdtase_dom"/>
</dbReference>
<evidence type="ECO:0000313" key="5">
    <source>
        <dbReference type="EMBL" id="MFC5749954.1"/>
    </source>
</evidence>
<dbReference type="SUPFAM" id="SSF51430">
    <property type="entry name" value="NAD(P)-linked oxidoreductase"/>
    <property type="match status" value="1"/>
</dbReference>
<feature type="domain" description="NADP-dependent oxidoreductase" evidence="4">
    <location>
        <begin position="16"/>
        <end position="314"/>
    </location>
</feature>
<keyword evidence="2" id="KW-0521">NADP</keyword>
<proteinExistence type="inferred from homology"/>
<dbReference type="GO" id="GO:0016491">
    <property type="term" value="F:oxidoreductase activity"/>
    <property type="evidence" value="ECO:0007669"/>
    <property type="project" value="UniProtKB-KW"/>
</dbReference>
<evidence type="ECO:0000256" key="2">
    <source>
        <dbReference type="ARBA" id="ARBA00022857"/>
    </source>
</evidence>
<gene>
    <name evidence="5" type="primary">mgrA</name>
    <name evidence="5" type="ORF">ACFPZN_30365</name>
</gene>
<dbReference type="PANTHER" id="PTHR43150:SF4">
    <property type="entry name" value="L-GLYCERALDEHYDE 3-PHOSPHATE REDUCTASE"/>
    <property type="match status" value="1"/>
</dbReference>
<dbReference type="PANTHER" id="PTHR43150">
    <property type="entry name" value="HYPERKINETIC, ISOFORM M"/>
    <property type="match status" value="1"/>
</dbReference>
<evidence type="ECO:0000259" key="4">
    <source>
        <dbReference type="Pfam" id="PF00248"/>
    </source>
</evidence>
<organism evidence="5 6">
    <name type="scientific">Actinomadura rugatobispora</name>
    <dbReference type="NCBI Taxonomy" id="1994"/>
    <lineage>
        <taxon>Bacteria</taxon>
        <taxon>Bacillati</taxon>
        <taxon>Actinomycetota</taxon>
        <taxon>Actinomycetes</taxon>
        <taxon>Streptosporangiales</taxon>
        <taxon>Thermomonosporaceae</taxon>
        <taxon>Actinomadura</taxon>
    </lineage>
</organism>
<reference evidence="6" key="1">
    <citation type="journal article" date="2019" name="Int. J. Syst. Evol. Microbiol.">
        <title>The Global Catalogue of Microorganisms (GCM) 10K type strain sequencing project: providing services to taxonomists for standard genome sequencing and annotation.</title>
        <authorList>
            <consortium name="The Broad Institute Genomics Platform"/>
            <consortium name="The Broad Institute Genome Sequencing Center for Infectious Disease"/>
            <person name="Wu L."/>
            <person name="Ma J."/>
        </authorList>
    </citation>
    <scope>NUCLEOTIDE SEQUENCE [LARGE SCALE GENOMIC DNA]</scope>
    <source>
        <strain evidence="6">KCTC 42087</strain>
    </source>
</reference>
<comment type="caution">
    <text evidence="5">The sequence shown here is derived from an EMBL/GenBank/DDBJ whole genome shotgun (WGS) entry which is preliminary data.</text>
</comment>
<accession>A0ABW1A7J8</accession>
<evidence type="ECO:0000313" key="6">
    <source>
        <dbReference type="Proteomes" id="UP001596074"/>
    </source>
</evidence>
<comment type="similarity">
    <text evidence="1">Belongs to the shaker potassium channel beta subunit family.</text>
</comment>
<sequence>MEYRRCGRSGLDLPVLSLGLWQNFGRTGHEDRQRALVRHAFDNGMTHFDLANNYGPPPGSAEELFGRILRTDLAGRRDEIVVATKAGYEMWPGRYGTGGSRKHMLASLDASLRRLGLDYVDIFYSHRTDPSTPIEETMSALETAVRQGKAIYAGVSSYSADRTSRAVEALDALAIPLLVHQASYSMLNRWIEDDLLDVLEGAGAGCIGFSPLAQGLLTDRYLNGVPAGSRAARSGPLNPDRYLTGDNRERVRALNKFAAERHQTLAQMALSWALRDPRMTSVVVGASSVSQLDDSLRCLDAAELTNEELAEIDRYATDGDVDIWSGWRLSD</sequence>
<dbReference type="EMBL" id="JBHSON010000047">
    <property type="protein sequence ID" value="MFC5749954.1"/>
    <property type="molecule type" value="Genomic_DNA"/>
</dbReference>
<dbReference type="Proteomes" id="UP001596074">
    <property type="component" value="Unassembled WGS sequence"/>
</dbReference>